<keyword evidence="2" id="KW-0812">Transmembrane</keyword>
<keyword evidence="4" id="KW-1185">Reference proteome</keyword>
<name>A0ABR6GCC4_9HYPH</name>
<dbReference type="SUPFAM" id="SSF103473">
    <property type="entry name" value="MFS general substrate transporter"/>
    <property type="match status" value="1"/>
</dbReference>
<feature type="transmembrane region" description="Helical" evidence="2">
    <location>
        <begin position="205"/>
        <end position="228"/>
    </location>
</feature>
<gene>
    <name evidence="3" type="ORF">FHS25_003711</name>
</gene>
<dbReference type="PANTHER" id="PTHR23537">
    <property type="match status" value="1"/>
</dbReference>
<evidence type="ECO:0000256" key="2">
    <source>
        <dbReference type="SAM" id="Phobius"/>
    </source>
</evidence>
<dbReference type="InterPro" id="IPR036259">
    <property type="entry name" value="MFS_trans_sf"/>
</dbReference>
<feature type="transmembrane region" description="Helical" evidence="2">
    <location>
        <begin position="323"/>
        <end position="340"/>
    </location>
</feature>
<feature type="region of interest" description="Disordered" evidence="1">
    <location>
        <begin position="390"/>
        <end position="410"/>
    </location>
</feature>
<accession>A0ABR6GCC4</accession>
<feature type="transmembrane region" description="Helical" evidence="2">
    <location>
        <begin position="292"/>
        <end position="311"/>
    </location>
</feature>
<feature type="transmembrane region" description="Helical" evidence="2">
    <location>
        <begin position="156"/>
        <end position="173"/>
    </location>
</feature>
<feature type="transmembrane region" description="Helical" evidence="2">
    <location>
        <begin position="360"/>
        <end position="383"/>
    </location>
</feature>
<feature type="transmembrane region" description="Helical" evidence="2">
    <location>
        <begin position="94"/>
        <end position="116"/>
    </location>
</feature>
<reference evidence="3 4" key="1">
    <citation type="submission" date="2020-08" db="EMBL/GenBank/DDBJ databases">
        <title>Genomic Encyclopedia of Type Strains, Phase III (KMG-III): the genomes of soil and plant-associated and newly described type strains.</title>
        <authorList>
            <person name="Whitman W."/>
        </authorList>
    </citation>
    <scope>NUCLEOTIDE SEQUENCE [LARGE SCALE GENOMIC DNA]</scope>
    <source>
        <strain evidence="3 4">CECT 8280</strain>
    </source>
</reference>
<evidence type="ECO:0000313" key="3">
    <source>
        <dbReference type="EMBL" id="MBB3163233.1"/>
    </source>
</evidence>
<keyword evidence="2" id="KW-0472">Membrane</keyword>
<evidence type="ECO:0000256" key="1">
    <source>
        <dbReference type="SAM" id="MobiDB-lite"/>
    </source>
</evidence>
<sequence>MVVLAGSASLAIAMGVGRFAFTPILPMMLHDGVLDLSRAGELATANYVGYLVGAVAAMAVPRRWDHTFVIRLTLVTTILLTALMSASYAEAWVALRFLAGVTSAVGFVFTSGWCLAQLSGTGSSIGSAIFTGPGAGIAVSGLTASGMTVLGLSGSTAWLVFAAISAIISGIIWKTFGKSSKPSDAYSVGAPTRASGKVPKSEMPLFAIAYGLAGFGYIVTATYLPVIAKNSIPGSPLLTVFWPLLGLAAVVGSLLAARVKHGADVRLHLTGAYLVQAVGVALSVVWHDAFGLAISSILVGLPFTAISFFAMNEVRRIRSSHHSRYMGLLTAVFAIGQILGPPTVGAIMDRVADVDAGFDLALAVASIALVVGAALYVLMILLFPGERERQKSRTTGPSNLKGEAPRSSPM</sequence>
<evidence type="ECO:0000313" key="4">
    <source>
        <dbReference type="Proteomes" id="UP000542811"/>
    </source>
</evidence>
<feature type="transmembrane region" description="Helical" evidence="2">
    <location>
        <begin position="68"/>
        <end position="88"/>
    </location>
</feature>
<comment type="caution">
    <text evidence="3">The sequence shown here is derived from an EMBL/GenBank/DDBJ whole genome shotgun (WGS) entry which is preliminary data.</text>
</comment>
<organism evidence="3 4">
    <name type="scientific">Rhizobium laguerreae</name>
    <dbReference type="NCBI Taxonomy" id="1076926"/>
    <lineage>
        <taxon>Bacteria</taxon>
        <taxon>Pseudomonadati</taxon>
        <taxon>Pseudomonadota</taxon>
        <taxon>Alphaproteobacteria</taxon>
        <taxon>Hyphomicrobiales</taxon>
        <taxon>Rhizobiaceae</taxon>
        <taxon>Rhizobium/Agrobacterium group</taxon>
        <taxon>Rhizobium</taxon>
    </lineage>
</organism>
<dbReference type="Gene3D" id="1.20.1250.20">
    <property type="entry name" value="MFS general substrate transporter like domains"/>
    <property type="match status" value="2"/>
</dbReference>
<feature type="transmembrane region" description="Helical" evidence="2">
    <location>
        <begin position="240"/>
        <end position="257"/>
    </location>
</feature>
<dbReference type="PANTHER" id="PTHR23537:SF1">
    <property type="entry name" value="SUGAR TRANSPORTER"/>
    <property type="match status" value="1"/>
</dbReference>
<dbReference type="InterPro" id="IPR010645">
    <property type="entry name" value="MFS_4"/>
</dbReference>
<feature type="transmembrane region" description="Helical" evidence="2">
    <location>
        <begin position="128"/>
        <end position="150"/>
    </location>
</feature>
<dbReference type="RefSeq" id="WP_245310569.1">
    <property type="nucleotide sequence ID" value="NZ_JACHXX010000004.1"/>
</dbReference>
<feature type="transmembrane region" description="Helical" evidence="2">
    <location>
        <begin position="44"/>
        <end position="61"/>
    </location>
</feature>
<dbReference type="CDD" id="cd06180">
    <property type="entry name" value="MFS_YjiJ"/>
    <property type="match status" value="1"/>
</dbReference>
<dbReference type="EMBL" id="JACHXX010000004">
    <property type="protein sequence ID" value="MBB3163233.1"/>
    <property type="molecule type" value="Genomic_DNA"/>
</dbReference>
<dbReference type="Proteomes" id="UP000542811">
    <property type="component" value="Unassembled WGS sequence"/>
</dbReference>
<feature type="transmembrane region" description="Helical" evidence="2">
    <location>
        <begin position="269"/>
        <end position="286"/>
    </location>
</feature>
<protein>
    <submittedName>
        <fullName evidence="3">MFS family permease</fullName>
    </submittedName>
</protein>
<proteinExistence type="predicted"/>
<keyword evidence="2" id="KW-1133">Transmembrane helix</keyword>
<dbReference type="Pfam" id="PF06779">
    <property type="entry name" value="MFS_4"/>
    <property type="match status" value="1"/>
</dbReference>